<dbReference type="EMBL" id="CP113117">
    <property type="protein sequence ID" value="WAD02219.1"/>
    <property type="molecule type" value="Genomic_DNA"/>
</dbReference>
<gene>
    <name evidence="1" type="ORF">ORR04_03195</name>
</gene>
<reference evidence="1" key="1">
    <citation type="submission" date="2022-11" db="EMBL/GenBank/DDBJ databases">
        <title>Whole genome sequence of Levilactobacillus brevis SMB091.</title>
        <authorList>
            <person name="Kim J.-M."/>
            <person name="Kim O.-C."/>
            <person name="Choi Y.H."/>
            <person name="Han N.S."/>
            <person name="Hurh B."/>
        </authorList>
    </citation>
    <scope>NUCLEOTIDE SEQUENCE</scope>
    <source>
        <strain evidence="1">SMB091</strain>
    </source>
</reference>
<evidence type="ECO:0000313" key="1">
    <source>
        <dbReference type="EMBL" id="WAD02219.1"/>
    </source>
</evidence>
<dbReference type="AlphaFoldDB" id="A0AB38X6A7"/>
<proteinExistence type="predicted"/>
<evidence type="ECO:0000313" key="2">
    <source>
        <dbReference type="Proteomes" id="UP001164768"/>
    </source>
</evidence>
<name>A0AB38X6A7_LEVBR</name>
<dbReference type="Proteomes" id="UP001164768">
    <property type="component" value="Chromosome"/>
</dbReference>
<accession>A0AB38X6A7</accession>
<sequence>MIIVDFIDLTPIQLRHTPLGTRGQLPILHNWQLDWHKLAALIQDNQSVMAVVQAGLAEDWLNTQGTIWDEQIGYYRYPNDNREPDDTVFWAASTWATPAILVTFHNELTQAFACYCQGRDPDFHYLGSRGID</sequence>
<organism evidence="1 2">
    <name type="scientific">Levilactobacillus brevis</name>
    <name type="common">Lactobacillus brevis</name>
    <dbReference type="NCBI Taxonomy" id="1580"/>
    <lineage>
        <taxon>Bacteria</taxon>
        <taxon>Bacillati</taxon>
        <taxon>Bacillota</taxon>
        <taxon>Bacilli</taxon>
        <taxon>Lactobacillales</taxon>
        <taxon>Lactobacillaceae</taxon>
        <taxon>Levilactobacillus</taxon>
    </lineage>
</organism>
<protein>
    <submittedName>
        <fullName evidence="1">Uncharacterized protein</fullName>
    </submittedName>
</protein>